<comment type="subcellular location">
    <subcellularLocation>
        <location evidence="1">Membrane</location>
        <topology evidence="1">Multi-pass membrane protein</topology>
    </subcellularLocation>
</comment>
<evidence type="ECO:0000256" key="5">
    <source>
        <dbReference type="ARBA" id="ARBA00023136"/>
    </source>
</evidence>
<evidence type="ECO:0000313" key="8">
    <source>
        <dbReference type="EMBL" id="KAG8487464.1"/>
    </source>
</evidence>
<evidence type="ECO:0000313" key="9">
    <source>
        <dbReference type="Proteomes" id="UP000701853"/>
    </source>
</evidence>
<feature type="transmembrane region" description="Helical" evidence="7">
    <location>
        <begin position="192"/>
        <end position="216"/>
    </location>
</feature>
<dbReference type="AlphaFoldDB" id="A0A8J6CWT3"/>
<feature type="region of interest" description="Disordered" evidence="6">
    <location>
        <begin position="1"/>
        <end position="21"/>
    </location>
</feature>
<evidence type="ECO:0000256" key="7">
    <source>
        <dbReference type="SAM" id="Phobius"/>
    </source>
</evidence>
<evidence type="ECO:0000256" key="4">
    <source>
        <dbReference type="ARBA" id="ARBA00022989"/>
    </source>
</evidence>
<organism evidence="8 9">
    <name type="scientific">Gossypium anomalum</name>
    <dbReference type="NCBI Taxonomy" id="47600"/>
    <lineage>
        <taxon>Eukaryota</taxon>
        <taxon>Viridiplantae</taxon>
        <taxon>Streptophyta</taxon>
        <taxon>Embryophyta</taxon>
        <taxon>Tracheophyta</taxon>
        <taxon>Spermatophyta</taxon>
        <taxon>Magnoliopsida</taxon>
        <taxon>eudicotyledons</taxon>
        <taxon>Gunneridae</taxon>
        <taxon>Pentapetalae</taxon>
        <taxon>rosids</taxon>
        <taxon>malvids</taxon>
        <taxon>Malvales</taxon>
        <taxon>Malvaceae</taxon>
        <taxon>Malvoideae</taxon>
        <taxon>Gossypium</taxon>
    </lineage>
</organism>
<proteinExistence type="inferred from homology"/>
<keyword evidence="4 7" id="KW-1133">Transmembrane helix</keyword>
<feature type="transmembrane region" description="Helical" evidence="7">
    <location>
        <begin position="132"/>
        <end position="153"/>
    </location>
</feature>
<dbReference type="PANTHER" id="PTHR10383">
    <property type="entry name" value="SERINE INCORPORATOR"/>
    <property type="match status" value="1"/>
</dbReference>
<dbReference type="OrthoDB" id="5963193at2759"/>
<evidence type="ECO:0008006" key="10">
    <source>
        <dbReference type="Google" id="ProtNLM"/>
    </source>
</evidence>
<keyword evidence="5 7" id="KW-0472">Membrane</keyword>
<sequence length="352" mass="39334">MEGTTGRSTSEMESGSTSNNNESHIAFKEGSWFGQFKNGSNPWMARFVYGLIFLASNLLAWAVRDYGRNAFPEMERLKNCQGGRGCLGAEGVLRVSLGCFAFYFVMFLSTAGTSSLYNCRDTWHSGWWSVKIGLWIALTATAFLVPTFIIQIYGEIAHFGAGVFLLVQLVSVISFITWLNDCCQSDKTEDKCHIHVMLLATAAYIICIVGIIMMYVCEPAGENCIRKAEASNRTDWLTIISFIVALLAMVIATFSTGIDSQCFQVKKEAPAGDAVPYGYGFFHFVFATGAMYFAMLLIGWNTHHIIKKWTIDVGWTSTWVRIVNEWLAVCVYLWMLVAPVILLRCRQTNESA</sequence>
<feature type="transmembrane region" description="Helical" evidence="7">
    <location>
        <begin position="326"/>
        <end position="343"/>
    </location>
</feature>
<dbReference type="EMBL" id="JAHUZN010000007">
    <property type="protein sequence ID" value="KAG8487464.1"/>
    <property type="molecule type" value="Genomic_DNA"/>
</dbReference>
<dbReference type="GO" id="GO:0016020">
    <property type="term" value="C:membrane"/>
    <property type="evidence" value="ECO:0007669"/>
    <property type="project" value="UniProtKB-SubCell"/>
</dbReference>
<accession>A0A8J6CWT3</accession>
<keyword evidence="9" id="KW-1185">Reference proteome</keyword>
<feature type="transmembrane region" description="Helical" evidence="7">
    <location>
        <begin position="100"/>
        <end position="120"/>
    </location>
</feature>
<feature type="transmembrane region" description="Helical" evidence="7">
    <location>
        <begin position="279"/>
        <end position="300"/>
    </location>
</feature>
<comment type="similarity">
    <text evidence="2">Belongs to the TDE1 family.</text>
</comment>
<gene>
    <name evidence="8" type="ORF">CXB51_016250</name>
</gene>
<dbReference type="PANTHER" id="PTHR10383:SF63">
    <property type="entry name" value="OS01G0179800 PROTEIN"/>
    <property type="match status" value="1"/>
</dbReference>
<feature type="transmembrane region" description="Helical" evidence="7">
    <location>
        <begin position="236"/>
        <end position="258"/>
    </location>
</feature>
<dbReference type="InterPro" id="IPR005016">
    <property type="entry name" value="TDE1/TMS"/>
</dbReference>
<name>A0A8J6CWT3_9ROSI</name>
<feature type="transmembrane region" description="Helical" evidence="7">
    <location>
        <begin position="43"/>
        <end position="63"/>
    </location>
</feature>
<keyword evidence="3 7" id="KW-0812">Transmembrane</keyword>
<evidence type="ECO:0000256" key="1">
    <source>
        <dbReference type="ARBA" id="ARBA00004141"/>
    </source>
</evidence>
<protein>
    <recommendedName>
        <fullName evidence="10">Serine incorporator</fullName>
    </recommendedName>
</protein>
<evidence type="ECO:0000256" key="2">
    <source>
        <dbReference type="ARBA" id="ARBA00006665"/>
    </source>
</evidence>
<evidence type="ECO:0000256" key="6">
    <source>
        <dbReference type="SAM" id="MobiDB-lite"/>
    </source>
</evidence>
<dbReference type="Pfam" id="PF03348">
    <property type="entry name" value="Serinc"/>
    <property type="match status" value="2"/>
</dbReference>
<evidence type="ECO:0000256" key="3">
    <source>
        <dbReference type="ARBA" id="ARBA00022692"/>
    </source>
</evidence>
<feature type="transmembrane region" description="Helical" evidence="7">
    <location>
        <begin position="159"/>
        <end position="180"/>
    </location>
</feature>
<dbReference type="Proteomes" id="UP000701853">
    <property type="component" value="Chromosome 7"/>
</dbReference>
<reference evidence="8 9" key="1">
    <citation type="journal article" date="2021" name="bioRxiv">
        <title>The Gossypium anomalum genome as a resource for cotton improvement and evolutionary analysis of hybrid incompatibility.</title>
        <authorList>
            <person name="Grover C.E."/>
            <person name="Yuan D."/>
            <person name="Arick M.A."/>
            <person name="Miller E.R."/>
            <person name="Hu G."/>
            <person name="Peterson D.G."/>
            <person name="Wendel J.F."/>
            <person name="Udall J.A."/>
        </authorList>
    </citation>
    <scope>NUCLEOTIDE SEQUENCE [LARGE SCALE GENOMIC DNA]</scope>
    <source>
        <strain evidence="8">JFW-Udall</strain>
        <tissue evidence="8">Leaf</tissue>
    </source>
</reference>
<comment type="caution">
    <text evidence="8">The sequence shown here is derived from an EMBL/GenBank/DDBJ whole genome shotgun (WGS) entry which is preliminary data.</text>
</comment>